<evidence type="ECO:0000313" key="3">
    <source>
        <dbReference type="Proteomes" id="UP001065265"/>
    </source>
</evidence>
<evidence type="ECO:0000313" key="2">
    <source>
        <dbReference type="EMBL" id="UVI40532.1"/>
    </source>
</evidence>
<dbReference type="Gene3D" id="2.130.10.10">
    <property type="entry name" value="YVTN repeat-like/Quinoprotein amine dehydrogenase"/>
    <property type="match status" value="1"/>
</dbReference>
<dbReference type="InterPro" id="IPR011044">
    <property type="entry name" value="Quino_amine_DH_bsu"/>
</dbReference>
<proteinExistence type="predicted"/>
<dbReference type="InterPro" id="IPR007788">
    <property type="entry name" value="QCT"/>
</dbReference>
<gene>
    <name evidence="2" type="ORF">L1F33_06230</name>
</gene>
<keyword evidence="1" id="KW-0732">Signal</keyword>
<dbReference type="PANTHER" id="PTHR31270">
    <property type="entry name" value="GLUTAMINYL-PEPTIDE CYCLOTRANSFERASE"/>
    <property type="match status" value="1"/>
</dbReference>
<dbReference type="RefSeq" id="WP_265560914.1">
    <property type="nucleotide sequence ID" value="NZ_CP092471.1"/>
</dbReference>
<evidence type="ECO:0000256" key="1">
    <source>
        <dbReference type="SAM" id="SignalP"/>
    </source>
</evidence>
<feature type="chain" id="PRO_5046722102" evidence="1">
    <location>
        <begin position="27"/>
        <end position="282"/>
    </location>
</feature>
<name>A0ABY5T155_9SPHN</name>
<sequence length="282" mass="30461">MKLRAIPVLFSALGLLGSTGTSPSLAQQATAAAPESAPAPETYSGPTVYRADIVATYPHDSAAFTQGLVWHNGALFESTGQEGQSTVRKVDLETGKVLASKAIPTDQFGEGLALWGDEFVSLTWRNGAIHRWNATTLQPAGSEEGFPFEGWGLTASPEGLIHSDGSATLRVLDPQTYEVRRTIPVTMNGRPLARLNELEMIDGLVYANVWESPYIVAIDPADGVVRSLIDLRAIVATMPMATSNAVLNGIAWDAENRRLFVTGKLWPNLFEIRLLETDDAVR</sequence>
<dbReference type="PANTHER" id="PTHR31270:SF1">
    <property type="entry name" value="GLUTAMINYL-PEPTIDE CYCLOTRANSFERASE"/>
    <property type="match status" value="1"/>
</dbReference>
<dbReference type="SUPFAM" id="SSF50969">
    <property type="entry name" value="YVTN repeat-like/Quinoprotein amine dehydrogenase"/>
    <property type="match status" value="1"/>
</dbReference>
<dbReference type="InterPro" id="IPR015943">
    <property type="entry name" value="WD40/YVTN_repeat-like_dom_sf"/>
</dbReference>
<feature type="signal peptide" evidence="1">
    <location>
        <begin position="1"/>
        <end position="26"/>
    </location>
</feature>
<dbReference type="Pfam" id="PF05096">
    <property type="entry name" value="Glu_cyclase_2"/>
    <property type="match status" value="1"/>
</dbReference>
<keyword evidence="3" id="KW-1185">Reference proteome</keyword>
<dbReference type="EMBL" id="CP092471">
    <property type="protein sequence ID" value="UVI40532.1"/>
    <property type="molecule type" value="Genomic_DNA"/>
</dbReference>
<reference evidence="2" key="1">
    <citation type="submission" date="2022-02" db="EMBL/GenBank/DDBJ databases">
        <title>Qipengyuania spongiae sp. nov., isolated from marine sponge.</title>
        <authorList>
            <person name="Li Z."/>
            <person name="Zhang M."/>
        </authorList>
    </citation>
    <scope>NUCLEOTIDE SEQUENCE</scope>
    <source>
        <strain evidence="2">PHS-Z21</strain>
    </source>
</reference>
<protein>
    <submittedName>
        <fullName evidence="2">Glutaminyl-peptide cyclotransferase</fullName>
    </submittedName>
</protein>
<dbReference type="Proteomes" id="UP001065265">
    <property type="component" value="Chromosome"/>
</dbReference>
<accession>A0ABY5T155</accession>
<organism evidence="2 3">
    <name type="scientific">Qipengyuania spongiae</name>
    <dbReference type="NCBI Taxonomy" id="2909673"/>
    <lineage>
        <taxon>Bacteria</taxon>
        <taxon>Pseudomonadati</taxon>
        <taxon>Pseudomonadota</taxon>
        <taxon>Alphaproteobacteria</taxon>
        <taxon>Sphingomonadales</taxon>
        <taxon>Erythrobacteraceae</taxon>
        <taxon>Qipengyuania</taxon>
    </lineage>
</organism>